<keyword evidence="2" id="KW-0238">DNA-binding</keyword>
<proteinExistence type="predicted"/>
<dbReference type="InterPro" id="IPR029062">
    <property type="entry name" value="Class_I_gatase-like"/>
</dbReference>
<dbReference type="InterPro" id="IPR009057">
    <property type="entry name" value="Homeodomain-like_sf"/>
</dbReference>
<dbReference type="SUPFAM" id="SSF46689">
    <property type="entry name" value="Homeodomain-like"/>
    <property type="match status" value="1"/>
</dbReference>
<dbReference type="EMBL" id="LDSI01000003">
    <property type="protein sequence ID" value="KTT00428.1"/>
    <property type="molecule type" value="Genomic_DNA"/>
</dbReference>
<keyword evidence="1" id="KW-0805">Transcription regulation</keyword>
<dbReference type="Pfam" id="PF12833">
    <property type="entry name" value="HTH_18"/>
    <property type="match status" value="1"/>
</dbReference>
<protein>
    <submittedName>
        <fullName evidence="5">AraC family transcriptional regulator</fullName>
    </submittedName>
</protein>
<evidence type="ECO:0000313" key="6">
    <source>
        <dbReference type="Proteomes" id="UP000072520"/>
    </source>
</evidence>
<dbReference type="AlphaFoldDB" id="A0AB34VJP5"/>
<dbReference type="GO" id="GO:0043565">
    <property type="term" value="F:sequence-specific DNA binding"/>
    <property type="evidence" value="ECO:0007669"/>
    <property type="project" value="InterPro"/>
</dbReference>
<dbReference type="Gene3D" id="3.40.50.880">
    <property type="match status" value="1"/>
</dbReference>
<dbReference type="GO" id="GO:0003700">
    <property type="term" value="F:DNA-binding transcription factor activity"/>
    <property type="evidence" value="ECO:0007669"/>
    <property type="project" value="InterPro"/>
</dbReference>
<sequence length="334" mass="36805">MRIAIVALEGSLPSAVNGFCDTLWIARQVIASRPDTAAQLTRAPLEVQIVSADGQPVRDAQGRWLHVDADFSQAEASDIVLVGGMALGRDRFPHHPEAVIQAGTWIKKMYHQGAIVGAACAGCLVLGEAGLLSRRRCTTTWWLFPTLRERYPDARPVWGQTLEQQENIITTGGPLSWSALTLHLLHRILGADVSRQVADMAVADAQPVSQRLYAPPGFINTQHPLLMRAEEIIRYQQPGITAERLASALHTSERTLHRKMKMLTGESPKAFITRVRIEGACLLLENPTVSIRKVAADCGYSDESSFRKAFNQVMAMTPARYRQWIAARAAPATR</sequence>
<dbReference type="PANTHER" id="PTHR43130">
    <property type="entry name" value="ARAC-FAMILY TRANSCRIPTIONAL REGULATOR"/>
    <property type="match status" value="1"/>
</dbReference>
<dbReference type="GeneID" id="61253728"/>
<accession>A0AB34VJP5</accession>
<dbReference type="PROSITE" id="PS01124">
    <property type="entry name" value="HTH_ARAC_FAMILY_2"/>
    <property type="match status" value="1"/>
</dbReference>
<evidence type="ECO:0000259" key="4">
    <source>
        <dbReference type="PROSITE" id="PS01124"/>
    </source>
</evidence>
<evidence type="ECO:0000256" key="3">
    <source>
        <dbReference type="ARBA" id="ARBA00023163"/>
    </source>
</evidence>
<keyword evidence="3" id="KW-0804">Transcription</keyword>
<dbReference type="PANTHER" id="PTHR43130:SF11">
    <property type="entry name" value="TRANSCRIPTIONAL REGULATORY PROTEIN"/>
    <property type="match status" value="1"/>
</dbReference>
<evidence type="ECO:0000313" key="5">
    <source>
        <dbReference type="EMBL" id="KTT00428.1"/>
    </source>
</evidence>
<dbReference type="PROSITE" id="PS00041">
    <property type="entry name" value="HTH_ARAC_FAMILY_1"/>
    <property type="match status" value="1"/>
</dbReference>
<dbReference type="RefSeq" id="WP_058707854.1">
    <property type="nucleotide sequence ID" value="NZ_CP049115.1"/>
</dbReference>
<dbReference type="SMART" id="SM00342">
    <property type="entry name" value="HTH_ARAC"/>
    <property type="match status" value="1"/>
</dbReference>
<evidence type="ECO:0000256" key="2">
    <source>
        <dbReference type="ARBA" id="ARBA00023125"/>
    </source>
</evidence>
<organism evidence="5 6">
    <name type="scientific">Pantoea stewartii</name>
    <dbReference type="NCBI Taxonomy" id="66269"/>
    <lineage>
        <taxon>Bacteria</taxon>
        <taxon>Pseudomonadati</taxon>
        <taxon>Pseudomonadota</taxon>
        <taxon>Gammaproteobacteria</taxon>
        <taxon>Enterobacterales</taxon>
        <taxon>Erwiniaceae</taxon>
        <taxon>Pantoea</taxon>
    </lineage>
</organism>
<gene>
    <name evidence="5" type="ORF">RSA13_03220</name>
</gene>
<dbReference type="InterPro" id="IPR052158">
    <property type="entry name" value="INH-QAR"/>
</dbReference>
<evidence type="ECO:0000256" key="1">
    <source>
        <dbReference type="ARBA" id="ARBA00023015"/>
    </source>
</evidence>
<dbReference type="Gene3D" id="1.10.10.60">
    <property type="entry name" value="Homeodomain-like"/>
    <property type="match status" value="1"/>
</dbReference>
<feature type="domain" description="HTH araC/xylS-type" evidence="4">
    <location>
        <begin position="223"/>
        <end position="324"/>
    </location>
</feature>
<dbReference type="Proteomes" id="UP000072520">
    <property type="component" value="Unassembled WGS sequence"/>
</dbReference>
<reference evidence="5 6" key="1">
    <citation type="journal article" date="2016" name="Front. Microbiol.">
        <title>Genomic Resource of Rice Seed Associated Bacteria.</title>
        <authorList>
            <person name="Midha S."/>
            <person name="Bansal K."/>
            <person name="Sharma S."/>
            <person name="Kumar N."/>
            <person name="Patil P.P."/>
            <person name="Chaudhry V."/>
            <person name="Patil P.B."/>
        </authorList>
    </citation>
    <scope>NUCLEOTIDE SEQUENCE [LARGE SCALE GENOMIC DNA]</scope>
    <source>
        <strain evidence="5 6">RSA13</strain>
    </source>
</reference>
<dbReference type="SUPFAM" id="SSF52317">
    <property type="entry name" value="Class I glutamine amidotransferase-like"/>
    <property type="match status" value="1"/>
</dbReference>
<name>A0AB34VJP5_9GAMM</name>
<dbReference type="InterPro" id="IPR018060">
    <property type="entry name" value="HTH_AraC"/>
</dbReference>
<dbReference type="Pfam" id="PF01965">
    <property type="entry name" value="DJ-1_PfpI"/>
    <property type="match status" value="1"/>
</dbReference>
<dbReference type="InterPro" id="IPR018062">
    <property type="entry name" value="HTH_AraC-typ_CS"/>
</dbReference>
<dbReference type="InterPro" id="IPR002818">
    <property type="entry name" value="DJ-1/PfpI"/>
</dbReference>
<comment type="caution">
    <text evidence="5">The sequence shown here is derived from an EMBL/GenBank/DDBJ whole genome shotgun (WGS) entry which is preliminary data.</text>
</comment>